<name>A0A1H6C3I5_9VIBR</name>
<dbReference type="Gene3D" id="1.20.1540.10">
    <property type="entry name" value="Rhomboid-like"/>
    <property type="match status" value="1"/>
</dbReference>
<proteinExistence type="predicted"/>
<dbReference type="SUPFAM" id="SSF144091">
    <property type="entry name" value="Rhomboid-like"/>
    <property type="match status" value="1"/>
</dbReference>
<dbReference type="AlphaFoldDB" id="A0A1H6C3I5"/>
<accession>A0A1H6C3I5</accession>
<keyword evidence="6" id="KW-0378">Hydrolase</keyword>
<evidence type="ECO:0000313" key="6">
    <source>
        <dbReference type="EMBL" id="SEG67498.1"/>
    </source>
</evidence>
<dbReference type="GO" id="GO:0006508">
    <property type="term" value="P:proteolysis"/>
    <property type="evidence" value="ECO:0007669"/>
    <property type="project" value="UniProtKB-KW"/>
</dbReference>
<evidence type="ECO:0000256" key="2">
    <source>
        <dbReference type="ARBA" id="ARBA00022692"/>
    </source>
</evidence>
<evidence type="ECO:0000256" key="1">
    <source>
        <dbReference type="ARBA" id="ARBA00004141"/>
    </source>
</evidence>
<dbReference type="GO" id="GO:0008233">
    <property type="term" value="F:peptidase activity"/>
    <property type="evidence" value="ECO:0007669"/>
    <property type="project" value="UniProtKB-KW"/>
</dbReference>
<dbReference type="GO" id="GO:0016020">
    <property type="term" value="C:membrane"/>
    <property type="evidence" value="ECO:0007669"/>
    <property type="project" value="UniProtKB-SubCell"/>
</dbReference>
<evidence type="ECO:0000256" key="5">
    <source>
        <dbReference type="SAM" id="Phobius"/>
    </source>
</evidence>
<keyword evidence="6" id="KW-0645">Protease</keyword>
<dbReference type="InterPro" id="IPR035952">
    <property type="entry name" value="Rhomboid-like_sf"/>
</dbReference>
<gene>
    <name evidence="6" type="ORF">SAMN04488244_13018</name>
</gene>
<feature type="transmembrane region" description="Helical" evidence="5">
    <location>
        <begin position="102"/>
        <end position="123"/>
    </location>
</feature>
<organism evidence="6 7">
    <name type="scientific">Vibrio hangzhouensis</name>
    <dbReference type="NCBI Taxonomy" id="462991"/>
    <lineage>
        <taxon>Bacteria</taxon>
        <taxon>Pseudomonadati</taxon>
        <taxon>Pseudomonadota</taxon>
        <taxon>Gammaproteobacteria</taxon>
        <taxon>Vibrionales</taxon>
        <taxon>Vibrionaceae</taxon>
        <taxon>Vibrio</taxon>
    </lineage>
</organism>
<evidence type="ECO:0000256" key="3">
    <source>
        <dbReference type="ARBA" id="ARBA00022989"/>
    </source>
</evidence>
<dbReference type="EMBL" id="FNVG01000030">
    <property type="protein sequence ID" value="SEG67498.1"/>
    <property type="molecule type" value="Genomic_DNA"/>
</dbReference>
<reference evidence="7" key="1">
    <citation type="submission" date="2016-10" db="EMBL/GenBank/DDBJ databases">
        <authorList>
            <person name="Varghese N."/>
            <person name="Submissions S."/>
        </authorList>
    </citation>
    <scope>NUCLEOTIDE SEQUENCE [LARGE SCALE GENOMIC DNA]</scope>
    <source>
        <strain evidence="7">CGMCC 1.7062</strain>
    </source>
</reference>
<dbReference type="InterPro" id="IPR023826">
    <property type="entry name" value="Rhom-like_SP_proteobac"/>
</dbReference>
<dbReference type="NCBIfam" id="TIGR03902">
    <property type="entry name" value="rhom_GG_sort"/>
    <property type="match status" value="1"/>
</dbReference>
<comment type="subcellular location">
    <subcellularLocation>
        <location evidence="1">Membrane</location>
        <topology evidence="1">Multi-pass membrane protein</topology>
    </subcellularLocation>
</comment>
<protein>
    <submittedName>
        <fullName evidence="6">Rhomboid family GlyGly-CTERM serine protease</fullName>
    </submittedName>
</protein>
<dbReference type="Proteomes" id="UP000236721">
    <property type="component" value="Unassembled WGS sequence"/>
</dbReference>
<evidence type="ECO:0000313" key="7">
    <source>
        <dbReference type="Proteomes" id="UP000236721"/>
    </source>
</evidence>
<keyword evidence="3 5" id="KW-1133">Transmembrane helix</keyword>
<feature type="transmembrane region" description="Helical" evidence="5">
    <location>
        <begin position="30"/>
        <end position="60"/>
    </location>
</feature>
<keyword evidence="7" id="KW-1185">Reference proteome</keyword>
<keyword evidence="4 5" id="KW-0472">Membrane</keyword>
<keyword evidence="2 5" id="KW-0812">Transmembrane</keyword>
<sequence length="132" mass="14229">MAMNLAGLWVICYLFRPAVRSTLWVIGVSATFIGLALLLTNITHYLGLSGVLHAVFAYWALSEALEGRKSSWLLVAGVVGKVAWEGVYGASEATSQLIEASVATQAHAVGMVVGLLMALLHYVRNHHLQHNS</sequence>
<evidence type="ECO:0000256" key="4">
    <source>
        <dbReference type="ARBA" id="ARBA00023136"/>
    </source>
</evidence>